<sequence length="72" mass="7826">MTEVVGPVQEYICILVTHQQVPLTSSSSKSSERTGCTEDNIDNVCFMQGPQSLPEELNSKGIKIEIAPVGNF</sequence>
<dbReference type="Proteomes" id="UP000190648">
    <property type="component" value="Unassembled WGS sequence"/>
</dbReference>
<gene>
    <name evidence="1" type="ORF">AV530_016772</name>
</gene>
<organism evidence="1 2">
    <name type="scientific">Patagioenas fasciata monilis</name>
    <dbReference type="NCBI Taxonomy" id="372326"/>
    <lineage>
        <taxon>Eukaryota</taxon>
        <taxon>Metazoa</taxon>
        <taxon>Chordata</taxon>
        <taxon>Craniata</taxon>
        <taxon>Vertebrata</taxon>
        <taxon>Euteleostomi</taxon>
        <taxon>Archelosauria</taxon>
        <taxon>Archosauria</taxon>
        <taxon>Dinosauria</taxon>
        <taxon>Saurischia</taxon>
        <taxon>Theropoda</taxon>
        <taxon>Coelurosauria</taxon>
        <taxon>Aves</taxon>
        <taxon>Neognathae</taxon>
        <taxon>Neoaves</taxon>
        <taxon>Columbimorphae</taxon>
        <taxon>Columbiformes</taxon>
        <taxon>Columbidae</taxon>
        <taxon>Patagioenas</taxon>
    </lineage>
</organism>
<keyword evidence="2" id="KW-1185">Reference proteome</keyword>
<accession>A0A1V4J3M5</accession>
<proteinExistence type="predicted"/>
<evidence type="ECO:0000313" key="1">
    <source>
        <dbReference type="EMBL" id="OPJ66788.1"/>
    </source>
</evidence>
<comment type="caution">
    <text evidence="1">The sequence shown here is derived from an EMBL/GenBank/DDBJ whole genome shotgun (WGS) entry which is preliminary data.</text>
</comment>
<dbReference type="EMBL" id="LSYS01009367">
    <property type="protein sequence ID" value="OPJ66788.1"/>
    <property type="molecule type" value="Genomic_DNA"/>
</dbReference>
<name>A0A1V4J3M5_PATFA</name>
<protein>
    <submittedName>
        <fullName evidence="1">Uncharacterized protein</fullName>
    </submittedName>
</protein>
<evidence type="ECO:0000313" key="2">
    <source>
        <dbReference type="Proteomes" id="UP000190648"/>
    </source>
</evidence>
<reference evidence="1 2" key="1">
    <citation type="submission" date="2016-02" db="EMBL/GenBank/DDBJ databases">
        <title>Band-tailed pigeon sequencing and assembly.</title>
        <authorList>
            <person name="Soares A.E."/>
            <person name="Novak B.J."/>
            <person name="Rice E.S."/>
            <person name="O'Connell B."/>
            <person name="Chang D."/>
            <person name="Weber S."/>
            <person name="Shapiro B."/>
        </authorList>
    </citation>
    <scope>NUCLEOTIDE SEQUENCE [LARGE SCALE GENOMIC DNA]</scope>
    <source>
        <strain evidence="1">BTP2013</strain>
        <tissue evidence="1">Blood</tissue>
    </source>
</reference>
<dbReference type="AlphaFoldDB" id="A0A1V4J3M5"/>